<evidence type="ECO:0000313" key="5">
    <source>
        <dbReference type="WBParaSite" id="DME_0000904301-mRNA-1"/>
    </source>
</evidence>
<dbReference type="Proteomes" id="UP000274756">
    <property type="component" value="Unassembled WGS sequence"/>
</dbReference>
<dbReference type="AlphaFoldDB" id="A0A158Q642"/>
<keyword evidence="4" id="KW-1185">Reference proteome</keyword>
<reference evidence="2 4" key="2">
    <citation type="submission" date="2018-11" db="EMBL/GenBank/DDBJ databases">
        <authorList>
            <consortium name="Pathogen Informatics"/>
        </authorList>
    </citation>
    <scope>NUCLEOTIDE SEQUENCE [LARGE SCALE GENOMIC DNA]</scope>
</reference>
<proteinExistence type="predicted"/>
<gene>
    <name evidence="2" type="ORF">DME_LOCUS2833</name>
</gene>
<sequence>MQSSKPTKINETVDIDNLRNEIAKIAQKCDESHQKIDILTHQEQGLKKHKIEMDLNANLLKQEIVFKRGIIDRIQIVIMSQKNNIKSLQSCIQLNQMRKVDLERKLNVLIEQNRLTKFNKDSRYQDVLERLKQISARLQNSPWDKNRLNMLNDQFRSLQLEKNDIVAKITSIKETIERSEKAPFKETCVLLAAYALRKRKLLSLLAKDLTEIAKLKSSQNDLFDLSVSSQSIDQAFNQLSSNSEFLQYSSLNPPQNPNTELPETSSGPSTVSETINVDLFTTEIPISKQKKESVISKSDVEQTDAAINLIVIDEQEIVPCQNNNEAVNESMKNIEDAHQIQDECIADISQICEMDEIDRGEEEDEVFNLSSDQKAINKTHNNAIMKTDAAMQKTNDQEMAPEEVKCSLRGTEPFQFNFDGAGGNHSPVNYFKTMGSNLSPSSFDMSALNLNSNGGLDVSVLLNLSAAINGANDDVNEADFLALFDCNSSELNSKAQDIPATFSFNLDGDGDKEINEKSTKNEPFNFFNFD</sequence>
<evidence type="ECO:0000313" key="4">
    <source>
        <dbReference type="Proteomes" id="UP000274756"/>
    </source>
</evidence>
<evidence type="ECO:0000313" key="2">
    <source>
        <dbReference type="EMBL" id="VDN52860.1"/>
    </source>
</evidence>
<organism evidence="3 5">
    <name type="scientific">Dracunculus medinensis</name>
    <name type="common">Guinea worm</name>
    <dbReference type="NCBI Taxonomy" id="318479"/>
    <lineage>
        <taxon>Eukaryota</taxon>
        <taxon>Metazoa</taxon>
        <taxon>Ecdysozoa</taxon>
        <taxon>Nematoda</taxon>
        <taxon>Chromadorea</taxon>
        <taxon>Rhabditida</taxon>
        <taxon>Spirurina</taxon>
        <taxon>Dracunculoidea</taxon>
        <taxon>Dracunculidae</taxon>
        <taxon>Dracunculus</taxon>
    </lineage>
</organism>
<evidence type="ECO:0000313" key="3">
    <source>
        <dbReference type="Proteomes" id="UP000038040"/>
    </source>
</evidence>
<reference evidence="5" key="1">
    <citation type="submission" date="2016-04" db="UniProtKB">
        <authorList>
            <consortium name="WormBaseParasite"/>
        </authorList>
    </citation>
    <scope>IDENTIFICATION</scope>
</reference>
<name>A0A158Q642_DRAME</name>
<dbReference type="WBParaSite" id="DME_0000904301-mRNA-1">
    <property type="protein sequence ID" value="DME_0000904301-mRNA-1"/>
    <property type="gene ID" value="DME_0000904301"/>
</dbReference>
<accession>A0A158Q642</accession>
<evidence type="ECO:0000256" key="1">
    <source>
        <dbReference type="SAM" id="MobiDB-lite"/>
    </source>
</evidence>
<protein>
    <submittedName>
        <fullName evidence="5">Lebercilin domain-containing protein</fullName>
    </submittedName>
</protein>
<dbReference type="Proteomes" id="UP000038040">
    <property type="component" value="Unplaced"/>
</dbReference>
<dbReference type="EMBL" id="UYYG01000083">
    <property type="protein sequence ID" value="VDN52860.1"/>
    <property type="molecule type" value="Genomic_DNA"/>
</dbReference>
<feature type="region of interest" description="Disordered" evidence="1">
    <location>
        <begin position="247"/>
        <end position="271"/>
    </location>
</feature>